<proteinExistence type="predicted"/>
<gene>
    <name evidence="1" type="ORF">EGYM00163_LOCUS17341</name>
</gene>
<dbReference type="EMBL" id="HBJA01048992">
    <property type="protein sequence ID" value="CAE0806215.1"/>
    <property type="molecule type" value="Transcribed_RNA"/>
</dbReference>
<sequence>MRTLQLCPPAPRSAAIRGCVRGARATGSSGFLPDAVHCTTPLATRTDATVAHCTEMRPHCGLRQRKEVVDDVVDQALGVCAIKAECGCRLTLPRAYVLVHLRRRGCSARLAPTAA</sequence>
<evidence type="ECO:0000313" key="1">
    <source>
        <dbReference type="EMBL" id="CAE0806215.1"/>
    </source>
</evidence>
<reference evidence="1" key="1">
    <citation type="submission" date="2021-01" db="EMBL/GenBank/DDBJ databases">
        <authorList>
            <person name="Corre E."/>
            <person name="Pelletier E."/>
            <person name="Niang G."/>
            <person name="Scheremetjew M."/>
            <person name="Finn R."/>
            <person name="Kale V."/>
            <person name="Holt S."/>
            <person name="Cochrane G."/>
            <person name="Meng A."/>
            <person name="Brown T."/>
            <person name="Cohen L."/>
        </authorList>
    </citation>
    <scope>NUCLEOTIDE SEQUENCE</scope>
    <source>
        <strain evidence="1">CCMP1594</strain>
    </source>
</reference>
<accession>A0A7S4CTR6</accession>
<organism evidence="1">
    <name type="scientific">Eutreptiella gymnastica</name>
    <dbReference type="NCBI Taxonomy" id="73025"/>
    <lineage>
        <taxon>Eukaryota</taxon>
        <taxon>Discoba</taxon>
        <taxon>Euglenozoa</taxon>
        <taxon>Euglenida</taxon>
        <taxon>Spirocuta</taxon>
        <taxon>Euglenophyceae</taxon>
        <taxon>Eutreptiales</taxon>
        <taxon>Eutreptiaceae</taxon>
        <taxon>Eutreptiella</taxon>
    </lineage>
</organism>
<protein>
    <submittedName>
        <fullName evidence="1">Uncharacterized protein</fullName>
    </submittedName>
</protein>
<name>A0A7S4CTR6_9EUGL</name>
<dbReference type="AlphaFoldDB" id="A0A7S4CTR6"/>